<sequence length="404" mass="42897">MIVLDRLTLAPGLVLLVVDDGDGLPRPVPWLVDGDRRATSGEGAATALVALLGGGSRALGPFRVTTWHHETVAGERSFGVDQTNESVVVGEKAVVKWLRAAEPGPHPAPSVLDALQRHRFDGMPTPWGLLEWSAPGDAAPRLLATVDSLLSGAVDGWTWTVGDLRSAVLDESYDGVRETGRRLGDLVGRMHAALAEDGVSAATADDLAAWEAGADRDLEQALAATTGDTHDLLARRAVALRAETRAPAHALGTPLIRVHGDLHVGQVLRRGTGADATYVVTDFDGNPVVPTAERLLPQPPALDVAGLAQSIKHAALVLRRHEPHHDLATVTAAAEAAEDAFLTSYAVTVATAGHPRLVQPALVRAFRLRQVCREFSYAAAHLPRWFYVPEAALPALLPLPEEKP</sequence>
<accession>A0A1G6VCL7</accession>
<dbReference type="InterPro" id="IPR043674">
    <property type="entry name" value="GlcN_kinase"/>
</dbReference>
<feature type="binding site" evidence="1">
    <location>
        <position position="261"/>
    </location>
    <ligand>
        <name>D-glucosamine</name>
        <dbReference type="ChEBI" id="CHEBI:58723"/>
    </ligand>
</feature>
<protein>
    <recommendedName>
        <fullName evidence="1">Glucosamine kinase</fullName>
        <shortName evidence="1">GlcN kinase</shortName>
        <shortName evidence="1">GlcNK</shortName>
        <ecNumber evidence="1">2.7.1.8</ecNumber>
    </recommendedName>
</protein>
<comment type="cofactor">
    <cofactor evidence="1">
        <name>Mg(2+)</name>
        <dbReference type="ChEBI" id="CHEBI:18420"/>
    </cofactor>
    <text evidence="1">Binds 2 Mg(2+) ions per subunit.</text>
</comment>
<comment type="catalytic activity">
    <reaction evidence="1">
        <text>D-glucosamine + ATP = D-glucosamine 6-phosphate + ADP + H(+)</text>
        <dbReference type="Rhea" id="RHEA:10948"/>
        <dbReference type="ChEBI" id="CHEBI:15378"/>
        <dbReference type="ChEBI" id="CHEBI:30616"/>
        <dbReference type="ChEBI" id="CHEBI:58723"/>
        <dbReference type="ChEBI" id="CHEBI:58725"/>
        <dbReference type="ChEBI" id="CHEBI:456216"/>
        <dbReference type="EC" id="2.7.1.8"/>
    </reaction>
</comment>
<dbReference type="GO" id="GO:0047931">
    <property type="term" value="F:glucosamine kinase activity"/>
    <property type="evidence" value="ECO:0007669"/>
    <property type="project" value="UniProtKB-UniRule"/>
</dbReference>
<keyword evidence="1" id="KW-0479">Metal-binding</keyword>
<dbReference type="STRING" id="1045774.SAMN05421872_108260"/>
<feature type="binding site" evidence="1">
    <location>
        <position position="284"/>
    </location>
    <ligand>
        <name>Mg(2+)</name>
        <dbReference type="ChEBI" id="CHEBI:18420"/>
        <label>2</label>
    </ligand>
</feature>
<dbReference type="OrthoDB" id="3787729at2"/>
<keyword evidence="3" id="KW-1185">Reference proteome</keyword>
<feature type="binding site" evidence="1">
    <location>
        <position position="282"/>
    </location>
    <ligand>
        <name>Mg(2+)</name>
        <dbReference type="ChEBI" id="CHEBI:18420"/>
        <label>2</label>
    </ligand>
</feature>
<feature type="binding site" evidence="1">
    <location>
        <position position="96"/>
    </location>
    <ligand>
        <name>ATP</name>
        <dbReference type="ChEBI" id="CHEBI:30616"/>
    </ligand>
</feature>
<dbReference type="Proteomes" id="UP000199034">
    <property type="component" value="Unassembled WGS sequence"/>
</dbReference>
<name>A0A1G6VCL7_9ACTN</name>
<dbReference type="InterPro" id="IPR011009">
    <property type="entry name" value="Kinase-like_dom_sf"/>
</dbReference>
<keyword evidence="1" id="KW-0547">Nucleotide-binding</keyword>
<comment type="function">
    <text evidence="1">Catalyzes the ATP-dependent phosphorylation of D-glucosamine (GlcN) to D-glucosamine 6-phosphate. May be involved in the phosphorylation of acquired extracellular GlcN derived from the hydrolysis of chitosan, i.e., in the incorporation of exogenous GlcN into the bacterial GlcNAc metabolism.</text>
</comment>
<evidence type="ECO:0000313" key="3">
    <source>
        <dbReference type="Proteomes" id="UP000199034"/>
    </source>
</evidence>
<feature type="binding site" evidence="1">
    <location>
        <position position="282"/>
    </location>
    <ligand>
        <name>Mg(2+)</name>
        <dbReference type="ChEBI" id="CHEBI:18420"/>
        <label>1</label>
    </ligand>
</feature>
<dbReference type="RefSeq" id="WP_090858275.1">
    <property type="nucleotide sequence ID" value="NZ_FMZM01000008.1"/>
</dbReference>
<feature type="binding site" evidence="1">
    <location>
        <begin position="148"/>
        <end position="150"/>
    </location>
    <ligand>
        <name>ATP</name>
        <dbReference type="ChEBI" id="CHEBI:30616"/>
    </ligand>
</feature>
<organism evidence="2 3">
    <name type="scientific">Nocardioides lianchengensis</name>
    <dbReference type="NCBI Taxonomy" id="1045774"/>
    <lineage>
        <taxon>Bacteria</taxon>
        <taxon>Bacillati</taxon>
        <taxon>Actinomycetota</taxon>
        <taxon>Actinomycetes</taxon>
        <taxon>Propionibacteriales</taxon>
        <taxon>Nocardioidaceae</taxon>
        <taxon>Nocardioides</taxon>
    </lineage>
</organism>
<feature type="binding site" evidence="1">
    <location>
        <position position="266"/>
    </location>
    <ligand>
        <name>Mg(2+)</name>
        <dbReference type="ChEBI" id="CHEBI:18420"/>
        <label>1</label>
    </ligand>
</feature>
<dbReference type="GO" id="GO:0000287">
    <property type="term" value="F:magnesium ion binding"/>
    <property type="evidence" value="ECO:0007669"/>
    <property type="project" value="UniProtKB-UniRule"/>
</dbReference>
<evidence type="ECO:0000256" key="1">
    <source>
        <dbReference type="HAMAP-Rule" id="MF_02218"/>
    </source>
</evidence>
<dbReference type="HAMAP" id="MF_02218">
    <property type="entry name" value="GlcN_kinase"/>
    <property type="match status" value="1"/>
</dbReference>
<dbReference type="SUPFAM" id="SSF56112">
    <property type="entry name" value="Protein kinase-like (PK-like)"/>
    <property type="match status" value="1"/>
</dbReference>
<feature type="binding site" evidence="1">
    <location>
        <position position="374"/>
    </location>
    <ligand>
        <name>D-glucosamine</name>
        <dbReference type="ChEBI" id="CHEBI:58723"/>
    </ligand>
</feature>
<dbReference type="EC" id="2.7.1.8" evidence="1"/>
<keyword evidence="1" id="KW-0460">Magnesium</keyword>
<dbReference type="GO" id="GO:0005975">
    <property type="term" value="P:carbohydrate metabolic process"/>
    <property type="evidence" value="ECO:0007669"/>
    <property type="project" value="UniProtKB-UniRule"/>
</dbReference>
<keyword evidence="1" id="KW-0808">Transferase</keyword>
<gene>
    <name evidence="2" type="ORF">SAMN05421872_108260</name>
</gene>
<dbReference type="AlphaFoldDB" id="A0A1G6VCL7"/>
<evidence type="ECO:0000313" key="2">
    <source>
        <dbReference type="EMBL" id="SDD50585.1"/>
    </source>
</evidence>
<dbReference type="EMBL" id="FMZM01000008">
    <property type="protein sequence ID" value="SDD50585.1"/>
    <property type="molecule type" value="Genomic_DNA"/>
</dbReference>
<feature type="short sequence motif" description="Substrate specificity determinant motif" evidence="1">
    <location>
        <begin position="370"/>
        <end position="385"/>
    </location>
</feature>
<proteinExistence type="inferred from homology"/>
<comment type="subunit">
    <text evidence="1">Monomer.</text>
</comment>
<keyword evidence="1" id="KW-0119">Carbohydrate metabolism</keyword>
<keyword evidence="1 2" id="KW-0418">Kinase</keyword>
<feature type="binding site" evidence="1">
    <location>
        <position position="155"/>
    </location>
    <ligand>
        <name>ATP</name>
        <dbReference type="ChEBI" id="CHEBI:30616"/>
    </ligand>
</feature>
<comment type="similarity">
    <text evidence="1">Belongs to the actinobacterial glucosamine kinase family.</text>
</comment>
<keyword evidence="1" id="KW-0067">ATP-binding</keyword>
<dbReference type="Gene3D" id="3.90.1200.10">
    <property type="match status" value="1"/>
</dbReference>
<dbReference type="GO" id="GO:0005524">
    <property type="term" value="F:ATP binding"/>
    <property type="evidence" value="ECO:0007669"/>
    <property type="project" value="UniProtKB-KW"/>
</dbReference>
<reference evidence="2 3" key="1">
    <citation type="submission" date="2016-10" db="EMBL/GenBank/DDBJ databases">
        <authorList>
            <person name="de Groot N.N."/>
        </authorList>
    </citation>
    <scope>NUCLEOTIDE SEQUENCE [LARGE SCALE GENOMIC DNA]</scope>
    <source>
        <strain evidence="2 3">CGMCC 4.6858</strain>
    </source>
</reference>